<feature type="non-terminal residue" evidence="1">
    <location>
        <position position="58"/>
    </location>
</feature>
<keyword evidence="2" id="KW-1185">Reference proteome</keyword>
<sequence length="58" mass="6134">MVSTSSRGRDDLVSACDFKSIQRRRTTIGLIGPVKGRATVLYGPPPPARHPCRPGGGS</sequence>
<organism evidence="1 2">
    <name type="scientific">Trichogramma brassicae</name>
    <dbReference type="NCBI Taxonomy" id="86971"/>
    <lineage>
        <taxon>Eukaryota</taxon>
        <taxon>Metazoa</taxon>
        <taxon>Ecdysozoa</taxon>
        <taxon>Arthropoda</taxon>
        <taxon>Hexapoda</taxon>
        <taxon>Insecta</taxon>
        <taxon>Pterygota</taxon>
        <taxon>Neoptera</taxon>
        <taxon>Endopterygota</taxon>
        <taxon>Hymenoptera</taxon>
        <taxon>Apocrita</taxon>
        <taxon>Proctotrupomorpha</taxon>
        <taxon>Chalcidoidea</taxon>
        <taxon>Trichogrammatidae</taxon>
        <taxon>Trichogramma</taxon>
    </lineage>
</organism>
<gene>
    <name evidence="1" type="ORF">TBRA_LOCUS12160</name>
</gene>
<dbReference type="AlphaFoldDB" id="A0A6H5IU68"/>
<name>A0A6H5IU68_9HYME</name>
<accession>A0A6H5IU68</accession>
<dbReference type="EMBL" id="CADCXV010001026">
    <property type="protein sequence ID" value="CAB0040454.1"/>
    <property type="molecule type" value="Genomic_DNA"/>
</dbReference>
<evidence type="ECO:0000313" key="1">
    <source>
        <dbReference type="EMBL" id="CAB0040454.1"/>
    </source>
</evidence>
<proteinExistence type="predicted"/>
<dbReference type="Proteomes" id="UP000479190">
    <property type="component" value="Unassembled WGS sequence"/>
</dbReference>
<reference evidence="1 2" key="1">
    <citation type="submission" date="2020-02" db="EMBL/GenBank/DDBJ databases">
        <authorList>
            <person name="Ferguson B K."/>
        </authorList>
    </citation>
    <scope>NUCLEOTIDE SEQUENCE [LARGE SCALE GENOMIC DNA]</scope>
</reference>
<evidence type="ECO:0000313" key="2">
    <source>
        <dbReference type="Proteomes" id="UP000479190"/>
    </source>
</evidence>
<protein>
    <submittedName>
        <fullName evidence="1">Uncharacterized protein</fullName>
    </submittedName>
</protein>